<keyword evidence="5" id="KW-1185">Reference proteome</keyword>
<feature type="region of interest" description="Disordered" evidence="1">
    <location>
        <begin position="344"/>
        <end position="378"/>
    </location>
</feature>
<feature type="compositionally biased region" description="Low complexity" evidence="1">
    <location>
        <begin position="430"/>
        <end position="446"/>
    </location>
</feature>
<feature type="transmembrane region" description="Helical" evidence="2">
    <location>
        <begin position="383"/>
        <end position="409"/>
    </location>
</feature>
<feature type="compositionally biased region" description="Polar residues" evidence="1">
    <location>
        <begin position="470"/>
        <end position="485"/>
    </location>
</feature>
<evidence type="ECO:0000256" key="2">
    <source>
        <dbReference type="SAM" id="Phobius"/>
    </source>
</evidence>
<comment type="caution">
    <text evidence="4">The sequence shown here is derived from an EMBL/GenBank/DDBJ whole genome shotgun (WGS) entry which is preliminary data.</text>
</comment>
<sequence>MKLLWVLGCFLGVWVCHGLPQKDQVQKNQAKECVMYRTKNSAPPVMQFQRRISVAVMPQERRSVTRLILQSTTTSSTCQLFFMAGSITPVCDQINAPSKNLEESDITELWMEVAGKTDDPVSAVWDLKVMARQGKHRTHILLSDTGLQPPVNMWVKSNHSIHYYFNCVTGCLFDKSMAMAPGDHTFFLRHDESFVQMTLDCGSHRYPMMNLRVNKTVPELAPPGDAKDLSLSMMIPFHGPNDAGLAPPGALMDVTYATKKLSINVTAAELGPAGGLKEVTIVWNKQLGNIGVVVDGAPLGNLTDYKPLTKERQVKVEVAEEGGGLVAPCNPHFQMVGCAGDEEVTEARNDPSTTTTSSETTHGPSADDASQQPQTSQQTSSRWLPAVFTFVVLNFIVTVAAVSLAVVLYRRSSSNNCQLTKDTSTTPAIFSKRFSTRSSTRSTQRGSQRRKAQGDATQGDKSGSCIGEENVNSETVTTPLTTPESLASPRKHRNLSTDEFVDLSLI</sequence>
<gene>
    <name evidence="4" type="ORF">O3P69_004150</name>
</gene>
<keyword evidence="2" id="KW-0472">Membrane</keyword>
<feature type="compositionally biased region" description="Low complexity" evidence="1">
    <location>
        <begin position="352"/>
        <end position="378"/>
    </location>
</feature>
<keyword evidence="2" id="KW-0812">Transmembrane</keyword>
<feature type="chain" id="PRO_5043396278" evidence="3">
    <location>
        <begin position="19"/>
        <end position="506"/>
    </location>
</feature>
<accession>A0AAW0UKW8</accession>
<dbReference type="EMBL" id="JARAKH010000012">
    <property type="protein sequence ID" value="KAK8398852.1"/>
    <property type="molecule type" value="Genomic_DNA"/>
</dbReference>
<evidence type="ECO:0000313" key="5">
    <source>
        <dbReference type="Proteomes" id="UP001487740"/>
    </source>
</evidence>
<feature type="signal peptide" evidence="3">
    <location>
        <begin position="1"/>
        <end position="18"/>
    </location>
</feature>
<evidence type="ECO:0000256" key="3">
    <source>
        <dbReference type="SAM" id="SignalP"/>
    </source>
</evidence>
<proteinExistence type="predicted"/>
<feature type="region of interest" description="Disordered" evidence="1">
    <location>
        <begin position="428"/>
        <end position="493"/>
    </location>
</feature>
<keyword evidence="3" id="KW-0732">Signal</keyword>
<evidence type="ECO:0000313" key="4">
    <source>
        <dbReference type="EMBL" id="KAK8398852.1"/>
    </source>
</evidence>
<dbReference type="Proteomes" id="UP001487740">
    <property type="component" value="Unassembled WGS sequence"/>
</dbReference>
<evidence type="ECO:0000256" key="1">
    <source>
        <dbReference type="SAM" id="MobiDB-lite"/>
    </source>
</evidence>
<keyword evidence="2" id="KW-1133">Transmembrane helix</keyword>
<reference evidence="4 5" key="1">
    <citation type="submission" date="2023-03" db="EMBL/GenBank/DDBJ databases">
        <title>High-quality genome of Scylla paramamosain provides insights in environmental adaptation.</title>
        <authorList>
            <person name="Zhang L."/>
        </authorList>
    </citation>
    <scope>NUCLEOTIDE SEQUENCE [LARGE SCALE GENOMIC DNA]</scope>
    <source>
        <strain evidence="4">LZ_2023a</strain>
        <tissue evidence="4">Muscle</tissue>
    </source>
</reference>
<dbReference type="AlphaFoldDB" id="A0AAW0UKW8"/>
<protein>
    <submittedName>
        <fullName evidence="4">Uncharacterized protein</fullName>
    </submittedName>
</protein>
<name>A0AAW0UKW8_SCYPA</name>
<organism evidence="4 5">
    <name type="scientific">Scylla paramamosain</name>
    <name type="common">Mud crab</name>
    <dbReference type="NCBI Taxonomy" id="85552"/>
    <lineage>
        <taxon>Eukaryota</taxon>
        <taxon>Metazoa</taxon>
        <taxon>Ecdysozoa</taxon>
        <taxon>Arthropoda</taxon>
        <taxon>Crustacea</taxon>
        <taxon>Multicrustacea</taxon>
        <taxon>Malacostraca</taxon>
        <taxon>Eumalacostraca</taxon>
        <taxon>Eucarida</taxon>
        <taxon>Decapoda</taxon>
        <taxon>Pleocyemata</taxon>
        <taxon>Brachyura</taxon>
        <taxon>Eubrachyura</taxon>
        <taxon>Portunoidea</taxon>
        <taxon>Portunidae</taxon>
        <taxon>Portuninae</taxon>
        <taxon>Scylla</taxon>
    </lineage>
</organism>